<keyword evidence="1" id="KW-0808">Transferase</keyword>
<protein>
    <submittedName>
        <fullName evidence="1">CDP-glycerol:poly(Glycerophosphate) glycerophosphotransferase</fullName>
        <ecNumber evidence="1">2.7.8.12</ecNumber>
    </submittedName>
</protein>
<evidence type="ECO:0000313" key="1">
    <source>
        <dbReference type="EMBL" id="AGS52806.1"/>
    </source>
</evidence>
<dbReference type="SUPFAM" id="SSF75011">
    <property type="entry name" value="3-carboxy-cis,cis-mucoante lactonizing enzyme"/>
    <property type="match status" value="1"/>
</dbReference>
<dbReference type="InterPro" id="IPR043148">
    <property type="entry name" value="TagF_C"/>
</dbReference>
<dbReference type="EMBL" id="JQ844213">
    <property type="protein sequence ID" value="AGS52806.1"/>
    <property type="molecule type" value="Genomic_DNA"/>
</dbReference>
<dbReference type="InterPro" id="IPR007554">
    <property type="entry name" value="Glycerophosphate_synth"/>
</dbReference>
<proteinExistence type="predicted"/>
<dbReference type="GO" id="GO:0016020">
    <property type="term" value="C:membrane"/>
    <property type="evidence" value="ECO:0007669"/>
    <property type="project" value="InterPro"/>
</dbReference>
<dbReference type="EC" id="2.7.8.12" evidence="1"/>
<dbReference type="Gene3D" id="3.40.50.12580">
    <property type="match status" value="1"/>
</dbReference>
<dbReference type="GO" id="GO:0047355">
    <property type="term" value="F:CDP-glycerol glycerophosphotransferase activity"/>
    <property type="evidence" value="ECO:0007669"/>
    <property type="project" value="UniProtKB-EC"/>
</dbReference>
<dbReference type="Pfam" id="PF04464">
    <property type="entry name" value="Glyphos_transf"/>
    <property type="match status" value="1"/>
</dbReference>
<dbReference type="AlphaFoldDB" id="A0A806JZT8"/>
<accession>A0A806JZT8</accession>
<sequence>MMLESLQMMSESQSAGAYADCQQAAVRIGKFIESEGEGPRTVALLVEYHELLFKASKGAVGIKALKKHLTQVENSVRTELKPNRIEIVFLSYKASMSDSLESIYLAAKADPDCDAYWIPIPYFDRNPGGSFGETRYEGAECYGKNIECVNWRKYDIEARHPDVIFTFNPYDGGNYVTSVHPKFYCERLRNLTDLLVYVPYFVTAGDVEEHFCTAAGCVYAHKVVLQSEKIRDAYVSAFKKHYGDRFGKPEEKFIALGSPKFDKVINTKKEDCELPDGWRGLIANRKVVFYNTTLGTILKDSGQYLKKLCHVLDTFKGRDDVVLWWRPHPLSESTFSSMRPQLFEEYKHIVAEYKREGRGIYDDTVDLHRALAWSDAYYGDWSSLVAMYEVTGKPILIQLVDENDLINSRKQVELSIFDIYDDGAYLWFTAIEFNALFKVDKETGNIKYVGSFPGERRSGWRLYTTINENNGKLYFTPCSAVEIGVYDINNDRFEKINIGINSEENDVTQVQYLKKFASSFIQNDKLYLIPCCYNKSIVYDIATGIVSADENMFLSFKSRYGEHTTSLDSQFYFCWLARKINKSEIVFNLHCNKNIAVRLCLESGDFNEYKVSGEHRTYTLVECGGDYIWLYDASGDTLVRWNKTNNEYDELVVADHIPQFKACGLNSSFVNMVIFAQHLFLIPANTNLALKVNIHTMKISVVGELTDECSIIGEGIVFSNLSRVIGNRLYLYSNRSGSIVEYDEVAGNLRKVKITLPDGGRSIIERGYLLDSLLDGYAMFGEGQISLANFLDTLNSREYGKNESLYQKSKLDSNDKSAGEKIYEYAKQTALNGVK</sequence>
<reference evidence="1" key="1">
    <citation type="submission" date="2012-03" db="EMBL/GenBank/DDBJ databases">
        <title>Functional metagenomics reveals considerable lignocellulase gene clusters in the gut microbiome of a wood-feeding higher termite.</title>
        <authorList>
            <person name="Liu N."/>
        </authorList>
    </citation>
    <scope>NUCLEOTIDE SEQUENCE</scope>
</reference>
<organism evidence="1">
    <name type="scientific">uncultured bacterium contig00009</name>
    <dbReference type="NCBI Taxonomy" id="1181501"/>
    <lineage>
        <taxon>Bacteria</taxon>
        <taxon>environmental samples</taxon>
    </lineage>
</organism>
<name>A0A806JZT8_9BACT</name>